<accession>A0A0N1GXN9</accession>
<evidence type="ECO:0000256" key="2">
    <source>
        <dbReference type="ARBA" id="ARBA00022692"/>
    </source>
</evidence>
<dbReference type="PANTHER" id="PTHR23502:SF142">
    <property type="entry name" value="ORF"/>
    <property type="match status" value="1"/>
</dbReference>
<reference evidence="7 8" key="1">
    <citation type="submission" date="2015-06" db="EMBL/GenBank/DDBJ databases">
        <title>Draft genome of the ant-associated black yeast Phialophora attae CBS 131958.</title>
        <authorList>
            <person name="Moreno L.F."/>
            <person name="Stielow B.J."/>
            <person name="de Hoog S."/>
            <person name="Vicente V.A."/>
            <person name="Weiss V.A."/>
            <person name="de Vries M."/>
            <person name="Cruz L.M."/>
            <person name="Souza E.M."/>
        </authorList>
    </citation>
    <scope>NUCLEOTIDE SEQUENCE [LARGE SCALE GENOMIC DNA]</scope>
    <source>
        <strain evidence="7 8">CBS 131958</strain>
    </source>
</reference>
<feature type="transmembrane region" description="Helical" evidence="5">
    <location>
        <begin position="476"/>
        <end position="499"/>
    </location>
</feature>
<dbReference type="RefSeq" id="XP_017995047.1">
    <property type="nucleotide sequence ID" value="XM_018147556.1"/>
</dbReference>
<dbReference type="SUPFAM" id="SSF103473">
    <property type="entry name" value="MFS general substrate transporter"/>
    <property type="match status" value="1"/>
</dbReference>
<name>A0A0N1GXN9_9EURO</name>
<feature type="transmembrane region" description="Helical" evidence="5">
    <location>
        <begin position="343"/>
        <end position="362"/>
    </location>
</feature>
<dbReference type="GO" id="GO:0022857">
    <property type="term" value="F:transmembrane transporter activity"/>
    <property type="evidence" value="ECO:0007669"/>
    <property type="project" value="InterPro"/>
</dbReference>
<keyword evidence="8" id="KW-1185">Reference proteome</keyword>
<dbReference type="EMBL" id="LFJN01000045">
    <property type="protein sequence ID" value="KPI35084.1"/>
    <property type="molecule type" value="Genomic_DNA"/>
</dbReference>
<dbReference type="InterPro" id="IPR020846">
    <property type="entry name" value="MFS_dom"/>
</dbReference>
<dbReference type="GeneID" id="28739436"/>
<dbReference type="PROSITE" id="PS50850">
    <property type="entry name" value="MFS"/>
    <property type="match status" value="1"/>
</dbReference>
<feature type="transmembrane region" description="Helical" evidence="5">
    <location>
        <begin position="411"/>
        <end position="436"/>
    </location>
</feature>
<dbReference type="Proteomes" id="UP000038010">
    <property type="component" value="Unassembled WGS sequence"/>
</dbReference>
<feature type="transmembrane region" description="Helical" evidence="5">
    <location>
        <begin position="448"/>
        <end position="470"/>
    </location>
</feature>
<dbReference type="InterPro" id="IPR036259">
    <property type="entry name" value="MFS_trans_sf"/>
</dbReference>
<comment type="caution">
    <text evidence="7">The sequence shown here is derived from an EMBL/GenBank/DDBJ whole genome shotgun (WGS) entry which is preliminary data.</text>
</comment>
<feature type="transmembrane region" description="Helical" evidence="5">
    <location>
        <begin position="107"/>
        <end position="129"/>
    </location>
</feature>
<dbReference type="FunFam" id="1.20.1250.20:FF:000011">
    <property type="entry name" value="MFS multidrug transporter, putative"/>
    <property type="match status" value="1"/>
</dbReference>
<dbReference type="Pfam" id="PF07690">
    <property type="entry name" value="MFS_1"/>
    <property type="match status" value="1"/>
</dbReference>
<dbReference type="InterPro" id="IPR011701">
    <property type="entry name" value="MFS"/>
</dbReference>
<proteinExistence type="predicted"/>
<protein>
    <submittedName>
        <fullName evidence="7">Putative transporter</fullName>
    </submittedName>
</protein>
<evidence type="ECO:0000259" key="6">
    <source>
        <dbReference type="PROSITE" id="PS50850"/>
    </source>
</evidence>
<feature type="transmembrane region" description="Helical" evidence="5">
    <location>
        <begin position="383"/>
        <end position="405"/>
    </location>
</feature>
<dbReference type="VEuPathDB" id="FungiDB:AB675_7205"/>
<evidence type="ECO:0000256" key="1">
    <source>
        <dbReference type="ARBA" id="ARBA00004141"/>
    </source>
</evidence>
<dbReference type="CDD" id="cd17323">
    <property type="entry name" value="MFS_Tpo1_MDR_like"/>
    <property type="match status" value="1"/>
</dbReference>
<gene>
    <name evidence="7" type="ORF">AB675_7205</name>
</gene>
<dbReference type="PANTHER" id="PTHR23502">
    <property type="entry name" value="MAJOR FACILITATOR SUPERFAMILY"/>
    <property type="match status" value="1"/>
</dbReference>
<organism evidence="7 8">
    <name type="scientific">Cyphellophora attinorum</name>
    <dbReference type="NCBI Taxonomy" id="1664694"/>
    <lineage>
        <taxon>Eukaryota</taxon>
        <taxon>Fungi</taxon>
        <taxon>Dikarya</taxon>
        <taxon>Ascomycota</taxon>
        <taxon>Pezizomycotina</taxon>
        <taxon>Eurotiomycetes</taxon>
        <taxon>Chaetothyriomycetidae</taxon>
        <taxon>Chaetothyriales</taxon>
        <taxon>Cyphellophoraceae</taxon>
        <taxon>Cyphellophora</taxon>
    </lineage>
</organism>
<keyword evidence="4 5" id="KW-0472">Membrane</keyword>
<feature type="transmembrane region" description="Helical" evidence="5">
    <location>
        <begin position="228"/>
        <end position="248"/>
    </location>
</feature>
<evidence type="ECO:0000313" key="8">
    <source>
        <dbReference type="Proteomes" id="UP000038010"/>
    </source>
</evidence>
<dbReference type="STRING" id="1664694.A0A0N1GXN9"/>
<comment type="subcellular location">
    <subcellularLocation>
        <location evidence="1">Membrane</location>
        <topology evidence="1">Multi-pass membrane protein</topology>
    </subcellularLocation>
</comment>
<sequence length="512" mass="55721">MLAAALPSIPPRGTPQSLQQPNYNILSHVACRISTLKTTAVHEMRIRGPKEEGQQIRREFVHPTYTIVRIVIAALTSLCTMTVTLASAIFATAIPSLIRIYGTTREIGLLGVALYVLGFAFGPLVWAALSEIKGRYLPFIASMFLFIIFSVATGASNNIGLILFFRFLGGFFGAGPLTLSAPIYADMFTGRSLGIAMVSFAFVVFLGPVISQPIGGFIVENPSLGWRWTEYICAVLGAVILIPTSMVLEESYAPVLQKRAARRARLEAKDDANGISHEEVKLSFKTILSDFVARPLTMLLRDPIVLLMSIYGSFVYALLYLFLVGYPTVFQHIYHMRPGVGGLPALALIVGEVCAVLAIFAMQPWIMRKAKQNQGVLLPEWQLPVAVPGSIAFAVGILWFGWSGYQGTVHWIVPTLSGILSGFGLLATFIPSISYLTQARAERATSAVAAHTMLRSFCAAGFPMFATYMYEDLGVQWASTLLGGIALLLTPVPILLYIYGSRLRSHKSVGAV</sequence>
<dbReference type="OrthoDB" id="9986881at2759"/>
<feature type="transmembrane region" description="Helical" evidence="5">
    <location>
        <begin position="136"/>
        <end position="155"/>
    </location>
</feature>
<keyword evidence="2 5" id="KW-0812">Transmembrane</keyword>
<feature type="transmembrane region" description="Helical" evidence="5">
    <location>
        <begin position="67"/>
        <end position="95"/>
    </location>
</feature>
<feature type="domain" description="Major facilitator superfamily (MFS) profile" evidence="6">
    <location>
        <begin position="72"/>
        <end position="502"/>
    </location>
</feature>
<evidence type="ECO:0000256" key="4">
    <source>
        <dbReference type="ARBA" id="ARBA00023136"/>
    </source>
</evidence>
<dbReference type="AlphaFoldDB" id="A0A0N1GXN9"/>
<feature type="transmembrane region" description="Helical" evidence="5">
    <location>
        <begin position="193"/>
        <end position="216"/>
    </location>
</feature>
<dbReference type="GO" id="GO:0005886">
    <property type="term" value="C:plasma membrane"/>
    <property type="evidence" value="ECO:0007669"/>
    <property type="project" value="TreeGrafter"/>
</dbReference>
<dbReference type="Gene3D" id="1.20.1250.20">
    <property type="entry name" value="MFS general substrate transporter like domains"/>
    <property type="match status" value="1"/>
</dbReference>
<evidence type="ECO:0000313" key="7">
    <source>
        <dbReference type="EMBL" id="KPI35084.1"/>
    </source>
</evidence>
<evidence type="ECO:0000256" key="3">
    <source>
        <dbReference type="ARBA" id="ARBA00022989"/>
    </source>
</evidence>
<feature type="transmembrane region" description="Helical" evidence="5">
    <location>
        <begin position="161"/>
        <end position="181"/>
    </location>
</feature>
<feature type="transmembrane region" description="Helical" evidence="5">
    <location>
        <begin position="304"/>
        <end position="323"/>
    </location>
</feature>
<evidence type="ECO:0000256" key="5">
    <source>
        <dbReference type="SAM" id="Phobius"/>
    </source>
</evidence>
<keyword evidence="3 5" id="KW-1133">Transmembrane helix</keyword>